<name>A0ACB8BV54_9AGAM</name>
<organism evidence="1 2">
    <name type="scientific">Leucogyrophana mollusca</name>
    <dbReference type="NCBI Taxonomy" id="85980"/>
    <lineage>
        <taxon>Eukaryota</taxon>
        <taxon>Fungi</taxon>
        <taxon>Dikarya</taxon>
        <taxon>Basidiomycota</taxon>
        <taxon>Agaricomycotina</taxon>
        <taxon>Agaricomycetes</taxon>
        <taxon>Agaricomycetidae</taxon>
        <taxon>Boletales</taxon>
        <taxon>Boletales incertae sedis</taxon>
        <taxon>Leucogyrophana</taxon>
    </lineage>
</organism>
<dbReference type="Proteomes" id="UP000790709">
    <property type="component" value="Unassembled WGS sequence"/>
</dbReference>
<proteinExistence type="predicted"/>
<gene>
    <name evidence="1" type="ORF">BV22DRAFT_1056023</name>
</gene>
<accession>A0ACB8BV54</accession>
<evidence type="ECO:0000313" key="2">
    <source>
        <dbReference type="Proteomes" id="UP000790709"/>
    </source>
</evidence>
<sequence length="355" mass="39814">MNVLRPSLRACLKHSYSRSYSTRPFVPPAALRNIDRGRWEEPPKPRPESPTFYTARSHYYDQLNSLETAIKHARSALTTYQLLPLPEFARKSLPPLVPVWMDKLELSDTLSSKLTTSRYRRVIQLLNELNEYRLIARTAGCDDLSDGIQSVVQLFEKTNQEAIRARGKRKPVEFDEYGRTYTVGKRKTSAARVWMIPIQQQEPASSEASAASEESNATTQPPVEPSSYHLEQLFRDPSSSASNPSSPITVATVLVNNVPLSTYFPVPADRERVIRPLKLAGLLGAYNVFTIVRGGGTSGQAGAIAHGIAKGLAAHDPSVETILRKSKLTRRDPRMVERKKTGLAKSRKRYTWVKR</sequence>
<evidence type="ECO:0000313" key="1">
    <source>
        <dbReference type="EMBL" id="KAH7929826.1"/>
    </source>
</evidence>
<keyword evidence="2" id="KW-1185">Reference proteome</keyword>
<protein>
    <submittedName>
        <fullName evidence="1">Uncharacterized protein</fullName>
    </submittedName>
</protein>
<reference evidence="1" key="1">
    <citation type="journal article" date="2021" name="New Phytol.">
        <title>Evolutionary innovations through gain and loss of genes in the ectomycorrhizal Boletales.</title>
        <authorList>
            <person name="Wu G."/>
            <person name="Miyauchi S."/>
            <person name="Morin E."/>
            <person name="Kuo A."/>
            <person name="Drula E."/>
            <person name="Varga T."/>
            <person name="Kohler A."/>
            <person name="Feng B."/>
            <person name="Cao Y."/>
            <person name="Lipzen A."/>
            <person name="Daum C."/>
            <person name="Hundley H."/>
            <person name="Pangilinan J."/>
            <person name="Johnson J."/>
            <person name="Barry K."/>
            <person name="LaButti K."/>
            <person name="Ng V."/>
            <person name="Ahrendt S."/>
            <person name="Min B."/>
            <person name="Choi I.G."/>
            <person name="Park H."/>
            <person name="Plett J.M."/>
            <person name="Magnuson J."/>
            <person name="Spatafora J.W."/>
            <person name="Nagy L.G."/>
            <person name="Henrissat B."/>
            <person name="Grigoriev I.V."/>
            <person name="Yang Z.L."/>
            <person name="Xu J."/>
            <person name="Martin F.M."/>
        </authorList>
    </citation>
    <scope>NUCLEOTIDE SEQUENCE</scope>
    <source>
        <strain evidence="1">KUC20120723A-06</strain>
    </source>
</reference>
<dbReference type="EMBL" id="MU266337">
    <property type="protein sequence ID" value="KAH7929826.1"/>
    <property type="molecule type" value="Genomic_DNA"/>
</dbReference>
<comment type="caution">
    <text evidence="1">The sequence shown here is derived from an EMBL/GenBank/DDBJ whole genome shotgun (WGS) entry which is preliminary data.</text>
</comment>